<gene>
    <name evidence="1" type="ORF">PXEA_LOCUS24469</name>
</gene>
<dbReference type="EMBL" id="CAAALY010117879">
    <property type="protein sequence ID" value="VEL31029.1"/>
    <property type="molecule type" value="Genomic_DNA"/>
</dbReference>
<comment type="caution">
    <text evidence="1">The sequence shown here is derived from an EMBL/GenBank/DDBJ whole genome shotgun (WGS) entry which is preliminary data.</text>
</comment>
<evidence type="ECO:0000313" key="2">
    <source>
        <dbReference type="Proteomes" id="UP000784294"/>
    </source>
</evidence>
<feature type="non-terminal residue" evidence="1">
    <location>
        <position position="1"/>
    </location>
</feature>
<name>A0A3S5A998_9PLAT</name>
<evidence type="ECO:0000313" key="1">
    <source>
        <dbReference type="EMBL" id="VEL31029.1"/>
    </source>
</evidence>
<dbReference type="Proteomes" id="UP000784294">
    <property type="component" value="Unassembled WGS sequence"/>
</dbReference>
<sequence length="153" mass="16520">EPRLTYTAALETAVSTYQREHLSSSISDSSNKLAQSAIGRCLTAVYTGSPTISVQVAPLPPSLSYSPAAHANLHLTSTPLSPSLFSSRTSNIEASVCHRAKDQQQVCQFTQNIRAQNFGQLLSDLSTRLNQVKSSVHEVLKETEAVKASLFDS</sequence>
<protein>
    <submittedName>
        <fullName evidence="1">Uncharacterized protein</fullName>
    </submittedName>
</protein>
<dbReference type="AlphaFoldDB" id="A0A3S5A998"/>
<proteinExistence type="predicted"/>
<keyword evidence="2" id="KW-1185">Reference proteome</keyword>
<organism evidence="1 2">
    <name type="scientific">Protopolystoma xenopodis</name>
    <dbReference type="NCBI Taxonomy" id="117903"/>
    <lineage>
        <taxon>Eukaryota</taxon>
        <taxon>Metazoa</taxon>
        <taxon>Spiralia</taxon>
        <taxon>Lophotrochozoa</taxon>
        <taxon>Platyhelminthes</taxon>
        <taxon>Monogenea</taxon>
        <taxon>Polyopisthocotylea</taxon>
        <taxon>Polystomatidea</taxon>
        <taxon>Polystomatidae</taxon>
        <taxon>Protopolystoma</taxon>
    </lineage>
</organism>
<reference evidence="1" key="1">
    <citation type="submission" date="2018-11" db="EMBL/GenBank/DDBJ databases">
        <authorList>
            <consortium name="Pathogen Informatics"/>
        </authorList>
    </citation>
    <scope>NUCLEOTIDE SEQUENCE</scope>
</reference>
<accession>A0A3S5A998</accession>